<evidence type="ECO:0000256" key="3">
    <source>
        <dbReference type="ARBA" id="ARBA00013596"/>
    </source>
</evidence>
<comment type="similarity">
    <text evidence="1 11">Belongs to the carbohydrate kinase PfkB family.</text>
</comment>
<dbReference type="InterPro" id="IPR002173">
    <property type="entry name" value="Carboh/pur_kinase_PfkB_CS"/>
</dbReference>
<evidence type="ECO:0000256" key="5">
    <source>
        <dbReference type="ARBA" id="ARBA00022741"/>
    </source>
</evidence>
<evidence type="ECO:0000256" key="4">
    <source>
        <dbReference type="ARBA" id="ARBA00022679"/>
    </source>
</evidence>
<evidence type="ECO:0000256" key="7">
    <source>
        <dbReference type="ARBA" id="ARBA00022840"/>
    </source>
</evidence>
<protein>
    <recommendedName>
        <fullName evidence="3 11">1-phosphofructokinase</fullName>
        <shortName evidence="11">Fru1PK</shortName>
        <ecNumber evidence="2 11">2.7.1.56</ecNumber>
    </recommendedName>
    <alternativeName>
        <fullName evidence="8 11">Fructose 1-phosphate kinase</fullName>
    </alternativeName>
</protein>
<evidence type="ECO:0000256" key="2">
    <source>
        <dbReference type="ARBA" id="ARBA00012131"/>
    </source>
</evidence>
<dbReference type="Proteomes" id="UP001053296">
    <property type="component" value="Chromosome"/>
</dbReference>
<name>A0ABM7P9X2_9BACT</name>
<dbReference type="NCBIfam" id="TIGR03168">
    <property type="entry name" value="1-PFK"/>
    <property type="match status" value="1"/>
</dbReference>
<evidence type="ECO:0000313" key="14">
    <source>
        <dbReference type="Proteomes" id="UP001053296"/>
    </source>
</evidence>
<dbReference type="SUPFAM" id="SSF53613">
    <property type="entry name" value="Ribokinase-like"/>
    <property type="match status" value="1"/>
</dbReference>
<keyword evidence="6 11" id="KW-0418">Kinase</keyword>
<dbReference type="Gene3D" id="3.40.1190.20">
    <property type="match status" value="1"/>
</dbReference>
<evidence type="ECO:0000256" key="9">
    <source>
        <dbReference type="ARBA" id="ARBA00047745"/>
    </source>
</evidence>
<dbReference type="PANTHER" id="PTHR46566">
    <property type="entry name" value="1-PHOSPHOFRUCTOKINASE-RELATED"/>
    <property type="match status" value="1"/>
</dbReference>
<dbReference type="RefSeq" id="WP_229591841.1">
    <property type="nucleotide sequence ID" value="NZ_AP024485.1"/>
</dbReference>
<feature type="domain" description="Carbohydrate kinase PfkB" evidence="12">
    <location>
        <begin position="16"/>
        <end position="296"/>
    </location>
</feature>
<organism evidence="13 14">
    <name type="scientific">Pseudodesulfovibrio sediminis</name>
    <dbReference type="NCBI Taxonomy" id="2810563"/>
    <lineage>
        <taxon>Bacteria</taxon>
        <taxon>Pseudomonadati</taxon>
        <taxon>Thermodesulfobacteriota</taxon>
        <taxon>Desulfovibrionia</taxon>
        <taxon>Desulfovibrionales</taxon>
        <taxon>Desulfovibrionaceae</taxon>
    </lineage>
</organism>
<dbReference type="EMBL" id="AP024485">
    <property type="protein sequence ID" value="BCS89887.1"/>
    <property type="molecule type" value="Genomic_DNA"/>
</dbReference>
<dbReference type="Pfam" id="PF00294">
    <property type="entry name" value="PfkB"/>
    <property type="match status" value="1"/>
</dbReference>
<dbReference type="CDD" id="cd01164">
    <property type="entry name" value="FruK_PfkB_like"/>
    <property type="match status" value="1"/>
</dbReference>
<sequence length="316" mass="33052">MTEKTPIVTVTMNPAIDLTCSVPGFAAGTVNRVREHRMDPAGKGVNIAFLLRMFDLPVTVTGFLGTENSGIFERKFDALGITDRFIRVPGETRTGIKVLNADNGETTDINFPGLSPDAPHLEALFEEVRQLAVKDAIVVIGGSLPHGVSPEVVGRLIDIVRTQGARAVVDTSGPALKAAVESVPSLIKPNDDELADLVGRPMENLDDIVAEARRLHGEGIETVAVSLGARGALFLEGSDALMSSPPTIDPVSTVGAGDAMIGGLVAGMALGMPMEDRVRLATALSAATVAQSGPSLESLDMARALESQVVINTITL</sequence>
<keyword evidence="4 10" id="KW-0808">Transferase</keyword>
<evidence type="ECO:0000256" key="6">
    <source>
        <dbReference type="ARBA" id="ARBA00022777"/>
    </source>
</evidence>
<dbReference type="NCBIfam" id="TIGR03828">
    <property type="entry name" value="pfkB"/>
    <property type="match status" value="1"/>
</dbReference>
<evidence type="ECO:0000256" key="11">
    <source>
        <dbReference type="RuleBase" id="RU369061"/>
    </source>
</evidence>
<reference evidence="13" key="1">
    <citation type="journal article" date="2022" name="Arch. Microbiol.">
        <title>Pseudodesulfovibrio sediminis sp. nov., a mesophilic and neutrophilic sulfate-reducing bacterium isolated from sediment of a brackish lake.</title>
        <authorList>
            <person name="Takahashi A."/>
            <person name="Kojima H."/>
            <person name="Watanabe M."/>
            <person name="Fukui M."/>
        </authorList>
    </citation>
    <scope>NUCLEOTIDE SEQUENCE</scope>
    <source>
        <strain evidence="13">SF6</strain>
    </source>
</reference>
<proteinExistence type="inferred from homology"/>
<evidence type="ECO:0000313" key="13">
    <source>
        <dbReference type="EMBL" id="BCS89887.1"/>
    </source>
</evidence>
<dbReference type="PROSITE" id="PS00584">
    <property type="entry name" value="PFKB_KINASES_2"/>
    <property type="match status" value="1"/>
</dbReference>
<comment type="function">
    <text evidence="11">Catalyzes the ATP-dependent phosphorylation of fructose-l-phosphate to fructose-l,6-bisphosphate.</text>
</comment>
<keyword evidence="5 11" id="KW-0547">Nucleotide-binding</keyword>
<evidence type="ECO:0000256" key="10">
    <source>
        <dbReference type="PIRNR" id="PIRNR000535"/>
    </source>
</evidence>
<gene>
    <name evidence="13" type="ORF">PSDVSF_31290</name>
</gene>
<comment type="catalytic activity">
    <reaction evidence="9 11">
        <text>beta-D-fructose 1-phosphate + ATP = beta-D-fructose 1,6-bisphosphate + ADP + H(+)</text>
        <dbReference type="Rhea" id="RHEA:14213"/>
        <dbReference type="ChEBI" id="CHEBI:15378"/>
        <dbReference type="ChEBI" id="CHEBI:30616"/>
        <dbReference type="ChEBI" id="CHEBI:32966"/>
        <dbReference type="ChEBI" id="CHEBI:138881"/>
        <dbReference type="ChEBI" id="CHEBI:456216"/>
        <dbReference type="EC" id="2.7.1.56"/>
    </reaction>
</comment>
<keyword evidence="7 11" id="KW-0067">ATP-binding</keyword>
<evidence type="ECO:0000256" key="8">
    <source>
        <dbReference type="ARBA" id="ARBA00032802"/>
    </source>
</evidence>
<dbReference type="PIRSF" id="PIRSF000535">
    <property type="entry name" value="1PFK/6PFK/LacC"/>
    <property type="match status" value="1"/>
</dbReference>
<dbReference type="PANTHER" id="PTHR46566:SF5">
    <property type="entry name" value="1-PHOSPHOFRUCTOKINASE"/>
    <property type="match status" value="1"/>
</dbReference>
<dbReference type="InterPro" id="IPR022463">
    <property type="entry name" value="1-PFruKinase"/>
</dbReference>
<dbReference type="InterPro" id="IPR029056">
    <property type="entry name" value="Ribokinase-like"/>
</dbReference>
<keyword evidence="14" id="KW-1185">Reference proteome</keyword>
<accession>A0ABM7P9X2</accession>
<dbReference type="EC" id="2.7.1.56" evidence="2 11"/>
<evidence type="ECO:0000256" key="1">
    <source>
        <dbReference type="ARBA" id="ARBA00010688"/>
    </source>
</evidence>
<evidence type="ECO:0000259" key="12">
    <source>
        <dbReference type="Pfam" id="PF00294"/>
    </source>
</evidence>
<dbReference type="InterPro" id="IPR011611">
    <property type="entry name" value="PfkB_dom"/>
</dbReference>
<dbReference type="InterPro" id="IPR017583">
    <property type="entry name" value="Tagatose/fructose_Pkinase"/>
</dbReference>